<evidence type="ECO:0000313" key="2">
    <source>
        <dbReference type="Proteomes" id="UP000076798"/>
    </source>
</evidence>
<dbReference type="AlphaFoldDB" id="A0A166DA43"/>
<evidence type="ECO:0000313" key="1">
    <source>
        <dbReference type="EMBL" id="KZT38299.1"/>
    </source>
</evidence>
<sequence>MSSEAIPVEYWLDVTANGHTLLFQLIVPGAPGRVGVFLGRTKSPVVGLGRFLVKLKLKDGANPPPSVTGTFELTVKGSEANLVLDFPGHIPPASFQGDGEQFNLQSQVWKGEVIHYGSSFGI</sequence>
<gene>
    <name evidence="1" type="ORF">SISSUDRAFT_769872</name>
</gene>
<dbReference type="EMBL" id="KV428066">
    <property type="protein sequence ID" value="KZT38299.1"/>
    <property type="molecule type" value="Genomic_DNA"/>
</dbReference>
<dbReference type="Proteomes" id="UP000076798">
    <property type="component" value="Unassembled WGS sequence"/>
</dbReference>
<proteinExistence type="predicted"/>
<accession>A0A166DA43</accession>
<name>A0A166DA43_9AGAM</name>
<organism evidence="1 2">
    <name type="scientific">Sistotremastrum suecicum HHB10207 ss-3</name>
    <dbReference type="NCBI Taxonomy" id="1314776"/>
    <lineage>
        <taxon>Eukaryota</taxon>
        <taxon>Fungi</taxon>
        <taxon>Dikarya</taxon>
        <taxon>Basidiomycota</taxon>
        <taxon>Agaricomycotina</taxon>
        <taxon>Agaricomycetes</taxon>
        <taxon>Sistotremastrales</taxon>
        <taxon>Sistotremastraceae</taxon>
        <taxon>Sistotremastrum</taxon>
    </lineage>
</organism>
<reference evidence="1 2" key="1">
    <citation type="journal article" date="2016" name="Mol. Biol. Evol.">
        <title>Comparative Genomics of Early-Diverging Mushroom-Forming Fungi Provides Insights into the Origins of Lignocellulose Decay Capabilities.</title>
        <authorList>
            <person name="Nagy L.G."/>
            <person name="Riley R."/>
            <person name="Tritt A."/>
            <person name="Adam C."/>
            <person name="Daum C."/>
            <person name="Floudas D."/>
            <person name="Sun H."/>
            <person name="Yadav J.S."/>
            <person name="Pangilinan J."/>
            <person name="Larsson K.H."/>
            <person name="Matsuura K."/>
            <person name="Barry K."/>
            <person name="Labutti K."/>
            <person name="Kuo R."/>
            <person name="Ohm R.A."/>
            <person name="Bhattacharya S.S."/>
            <person name="Shirouzu T."/>
            <person name="Yoshinaga Y."/>
            <person name="Martin F.M."/>
            <person name="Grigoriev I.V."/>
            <person name="Hibbett D.S."/>
        </authorList>
    </citation>
    <scope>NUCLEOTIDE SEQUENCE [LARGE SCALE GENOMIC DNA]</scope>
    <source>
        <strain evidence="1 2">HHB10207 ss-3</strain>
    </source>
</reference>
<keyword evidence="2" id="KW-1185">Reference proteome</keyword>
<protein>
    <submittedName>
        <fullName evidence="1">Uncharacterized protein</fullName>
    </submittedName>
</protein>